<keyword evidence="9" id="KW-1185">Reference proteome</keyword>
<feature type="binding site" evidence="6">
    <location>
        <position position="292"/>
    </location>
    <ligand>
        <name>FAD</name>
        <dbReference type="ChEBI" id="CHEBI:57692"/>
    </ligand>
</feature>
<feature type="binding site" evidence="6">
    <location>
        <position position="127"/>
    </location>
    <ligand>
        <name>FAD</name>
        <dbReference type="ChEBI" id="CHEBI:57692"/>
    </ligand>
</feature>
<dbReference type="PRINTS" id="PR00368">
    <property type="entry name" value="FADPNR"/>
</dbReference>
<evidence type="ECO:0000313" key="8">
    <source>
        <dbReference type="EMBL" id="MBS9335492.1"/>
    </source>
</evidence>
<evidence type="ECO:0000256" key="3">
    <source>
        <dbReference type="ARBA" id="ARBA00022827"/>
    </source>
</evidence>
<feature type="domain" description="FAD/NAD(P)-binding" evidence="7">
    <location>
        <begin position="10"/>
        <end position="314"/>
    </location>
</feature>
<reference evidence="8 9" key="1">
    <citation type="submission" date="2020-02" db="EMBL/GenBank/DDBJ databases">
        <title>Fructobacillus sp. isolated from paper mulberry of Taiwan.</title>
        <authorList>
            <person name="Lin S.-T."/>
        </authorList>
    </citation>
    <scope>NUCLEOTIDE SEQUENCE [LARGE SCALE GENOMIC DNA]</scope>
    <source>
        <strain evidence="8 9">M1-10</strain>
    </source>
</reference>
<dbReference type="Gene3D" id="3.50.50.60">
    <property type="entry name" value="FAD/NAD(P)-binding domain"/>
    <property type="match status" value="2"/>
</dbReference>
<sequence length="337" mass="36438">MNDTNSKEMYDIVVVGAGPVGLFAGYYASLRDAKVLIIEAKETVGGQVKALYPDKKIWDVAGLAGETGRQLIEGLKTQAKRFDTPIRTNTRLTGLKKEAGYFVLELNAGEQELLSKTVILATGKGAFEPRRLQVVNESALLKSGLSYEAIKLAEFAGKRVAVLGGGDSAVDLANELANLSEETYLIHRRENFRAMEQSVKQLNASSVIQKTPYKVQAVRQMPSGQLLISLADPKQEGQIEQLLVDRLVVQYGFKTAGQEIRDWPIDLNWDKAGLVVSEQIKTKQEGLFAIGDLSSYPEHVDLIATGFGQAPAAVNAALALSAPEKGGPGHSSSLPIE</sequence>
<evidence type="ECO:0000256" key="1">
    <source>
        <dbReference type="ARBA" id="ARBA00011738"/>
    </source>
</evidence>
<dbReference type="SUPFAM" id="SSF51905">
    <property type="entry name" value="FAD/NAD(P)-binding domain"/>
    <property type="match status" value="1"/>
</dbReference>
<comment type="subunit">
    <text evidence="1 6">Homodimer.</text>
</comment>
<keyword evidence="5 6" id="KW-0560">Oxidoreductase</keyword>
<feature type="binding site" evidence="6">
    <location>
        <position position="47"/>
    </location>
    <ligand>
        <name>FAD</name>
        <dbReference type="ChEBI" id="CHEBI:57692"/>
    </ligand>
</feature>
<organism evidence="8 9">
    <name type="scientific">Fructobacillus papyriferae</name>
    <dbReference type="NCBI Taxonomy" id="2713171"/>
    <lineage>
        <taxon>Bacteria</taxon>
        <taxon>Bacillati</taxon>
        <taxon>Bacillota</taxon>
        <taxon>Bacilli</taxon>
        <taxon>Lactobacillales</taxon>
        <taxon>Lactobacillaceae</taxon>
        <taxon>Fructobacillus</taxon>
    </lineage>
</organism>
<gene>
    <name evidence="8" type="ORF">G6R27_05555</name>
</gene>
<dbReference type="HAMAP" id="MF_01685">
    <property type="entry name" value="FENR2"/>
    <property type="match status" value="1"/>
</dbReference>
<evidence type="ECO:0000256" key="5">
    <source>
        <dbReference type="ARBA" id="ARBA00023002"/>
    </source>
</evidence>
<comment type="caution">
    <text evidence="6">Lacks conserved residue(s) required for the propagation of feature annotation.</text>
</comment>
<comment type="similarity">
    <text evidence="6">Belongs to the ferredoxin--NADP reductase type 2 family.</text>
</comment>
<dbReference type="InterPro" id="IPR036188">
    <property type="entry name" value="FAD/NAD-bd_sf"/>
</dbReference>
<evidence type="ECO:0000313" key="9">
    <source>
        <dbReference type="Proteomes" id="UP001519418"/>
    </source>
</evidence>
<evidence type="ECO:0000256" key="2">
    <source>
        <dbReference type="ARBA" id="ARBA00022630"/>
    </source>
</evidence>
<comment type="cofactor">
    <cofactor evidence="6">
        <name>FAD</name>
        <dbReference type="ChEBI" id="CHEBI:57692"/>
    </cofactor>
    <text evidence="6">Binds 1 FAD per subunit.</text>
</comment>
<feature type="binding site" evidence="6">
    <location>
        <position position="332"/>
    </location>
    <ligand>
        <name>FAD</name>
        <dbReference type="ChEBI" id="CHEBI:57692"/>
    </ligand>
</feature>
<feature type="binding site" evidence="6">
    <location>
        <position position="92"/>
    </location>
    <ligand>
        <name>FAD</name>
        <dbReference type="ChEBI" id="CHEBI:57692"/>
    </ligand>
</feature>
<dbReference type="Pfam" id="PF07992">
    <property type="entry name" value="Pyr_redox_2"/>
    <property type="match status" value="1"/>
</dbReference>
<comment type="caution">
    <text evidence="8">The sequence shown here is derived from an EMBL/GenBank/DDBJ whole genome shotgun (WGS) entry which is preliminary data.</text>
</comment>
<comment type="catalytic activity">
    <reaction evidence="6">
        <text>2 reduced [2Fe-2S]-[ferredoxin] + NADP(+) + H(+) = 2 oxidized [2Fe-2S]-[ferredoxin] + NADPH</text>
        <dbReference type="Rhea" id="RHEA:20125"/>
        <dbReference type="Rhea" id="RHEA-COMP:10000"/>
        <dbReference type="Rhea" id="RHEA-COMP:10001"/>
        <dbReference type="ChEBI" id="CHEBI:15378"/>
        <dbReference type="ChEBI" id="CHEBI:33737"/>
        <dbReference type="ChEBI" id="CHEBI:33738"/>
        <dbReference type="ChEBI" id="CHEBI:57783"/>
        <dbReference type="ChEBI" id="CHEBI:58349"/>
        <dbReference type="EC" id="1.18.1.2"/>
    </reaction>
</comment>
<dbReference type="PRINTS" id="PR00469">
    <property type="entry name" value="PNDRDTASEII"/>
</dbReference>
<proteinExistence type="inferred from homology"/>
<dbReference type="InterPro" id="IPR022890">
    <property type="entry name" value="Fd--NADP_Rdtase_type_2"/>
</dbReference>
<name>A0ABS5QRP4_9LACO</name>
<dbReference type="PANTHER" id="PTHR48105">
    <property type="entry name" value="THIOREDOXIN REDUCTASE 1-RELATED-RELATED"/>
    <property type="match status" value="1"/>
</dbReference>
<evidence type="ECO:0000256" key="4">
    <source>
        <dbReference type="ARBA" id="ARBA00022857"/>
    </source>
</evidence>
<feature type="binding site" evidence="6">
    <location>
        <position position="52"/>
    </location>
    <ligand>
        <name>FAD</name>
        <dbReference type="ChEBI" id="CHEBI:57692"/>
    </ligand>
</feature>
<feature type="binding site" evidence="6">
    <location>
        <position position="39"/>
    </location>
    <ligand>
        <name>FAD</name>
        <dbReference type="ChEBI" id="CHEBI:57692"/>
    </ligand>
</feature>
<dbReference type="InterPro" id="IPR023753">
    <property type="entry name" value="FAD/NAD-binding_dom"/>
</dbReference>
<dbReference type="RefSeq" id="WP_213820085.1">
    <property type="nucleotide sequence ID" value="NZ_JAAMFI010000003.1"/>
</dbReference>
<evidence type="ECO:0000256" key="6">
    <source>
        <dbReference type="HAMAP-Rule" id="MF_01685"/>
    </source>
</evidence>
<dbReference type="EMBL" id="JAAMFI010000003">
    <property type="protein sequence ID" value="MBS9335492.1"/>
    <property type="molecule type" value="Genomic_DNA"/>
</dbReference>
<keyword evidence="4 6" id="KW-0521">NADP</keyword>
<protein>
    <recommendedName>
        <fullName evidence="6">Ferredoxin--NADP reductase</fullName>
        <shortName evidence="6">FNR</shortName>
        <shortName evidence="6">Fd-NADP(+) reductase</shortName>
        <ecNumber evidence="6">1.18.1.2</ecNumber>
    </recommendedName>
</protein>
<accession>A0ABS5QRP4</accession>
<dbReference type="InterPro" id="IPR050097">
    <property type="entry name" value="Ferredoxin-NADP_redctase_2"/>
</dbReference>
<dbReference type="Proteomes" id="UP001519418">
    <property type="component" value="Unassembled WGS sequence"/>
</dbReference>
<keyword evidence="3 6" id="KW-0274">FAD</keyword>
<evidence type="ECO:0000259" key="7">
    <source>
        <dbReference type="Pfam" id="PF07992"/>
    </source>
</evidence>
<dbReference type="EC" id="1.18.1.2" evidence="6"/>
<keyword evidence="2 6" id="KW-0285">Flavoprotein</keyword>